<organism evidence="11 12">
    <name type="scientific">Lysobacter hankyongensis</name>
    <dbReference type="NCBI Taxonomy" id="1176535"/>
    <lineage>
        <taxon>Bacteria</taxon>
        <taxon>Pseudomonadati</taxon>
        <taxon>Pseudomonadota</taxon>
        <taxon>Gammaproteobacteria</taxon>
        <taxon>Lysobacterales</taxon>
        <taxon>Lysobacteraceae</taxon>
        <taxon>Lysobacter</taxon>
    </lineage>
</organism>
<dbReference type="Pfam" id="PF02195">
    <property type="entry name" value="ParB_N"/>
    <property type="match status" value="1"/>
</dbReference>
<evidence type="ECO:0000256" key="4">
    <source>
        <dbReference type="ARBA" id="ARBA00022691"/>
    </source>
</evidence>
<keyword evidence="2" id="KW-0489">Methyltransferase</keyword>
<dbReference type="InterPro" id="IPR029063">
    <property type="entry name" value="SAM-dependent_MTases_sf"/>
</dbReference>
<proteinExistence type="inferred from homology"/>
<dbReference type="PRINTS" id="PR00508">
    <property type="entry name" value="S21N4MTFRASE"/>
</dbReference>
<dbReference type="InterPro" id="IPR036086">
    <property type="entry name" value="ParB/Sulfiredoxin_sf"/>
</dbReference>
<dbReference type="InterPro" id="IPR002941">
    <property type="entry name" value="DNA_methylase_N4/N6"/>
</dbReference>
<dbReference type="CDD" id="cd16403">
    <property type="entry name" value="ParB_N_like_MT"/>
    <property type="match status" value="1"/>
</dbReference>
<dbReference type="RefSeq" id="WP_345301611.1">
    <property type="nucleotide sequence ID" value="NZ_BAABJE010000001.1"/>
</dbReference>
<protein>
    <recommendedName>
        <fullName evidence="8">Methyltransferase</fullName>
        <ecNumber evidence="8">2.1.1.-</ecNumber>
    </recommendedName>
</protein>
<dbReference type="PROSITE" id="PS00093">
    <property type="entry name" value="N4_MTASE"/>
    <property type="match status" value="1"/>
</dbReference>
<evidence type="ECO:0000256" key="6">
    <source>
        <dbReference type="ARBA" id="ARBA00023125"/>
    </source>
</evidence>
<dbReference type="SUPFAM" id="SSF53335">
    <property type="entry name" value="S-adenosyl-L-methionine-dependent methyltransferases"/>
    <property type="match status" value="1"/>
</dbReference>
<comment type="similarity">
    <text evidence="1">Belongs to the N(4)/N(6)-methyltransferase family. N(4) subfamily.</text>
</comment>
<dbReference type="Gene3D" id="3.40.50.150">
    <property type="entry name" value="Vaccinia Virus protein VP39"/>
    <property type="match status" value="1"/>
</dbReference>
<comment type="caution">
    <text evidence="11">The sequence shown here is derived from an EMBL/GenBank/DDBJ whole genome shotgun (WGS) entry which is preliminary data.</text>
</comment>
<name>A0ABP9ANA8_9GAMM</name>
<feature type="compositionally biased region" description="Acidic residues" evidence="9">
    <location>
        <begin position="157"/>
        <end position="178"/>
    </location>
</feature>
<dbReference type="SMART" id="SM00470">
    <property type="entry name" value="ParB"/>
    <property type="match status" value="1"/>
</dbReference>
<evidence type="ECO:0000313" key="12">
    <source>
        <dbReference type="Proteomes" id="UP001499959"/>
    </source>
</evidence>
<dbReference type="SUPFAM" id="SSF110849">
    <property type="entry name" value="ParB/Sulfiredoxin"/>
    <property type="match status" value="1"/>
</dbReference>
<evidence type="ECO:0000256" key="9">
    <source>
        <dbReference type="SAM" id="MobiDB-lite"/>
    </source>
</evidence>
<feature type="region of interest" description="Disordered" evidence="9">
    <location>
        <begin position="153"/>
        <end position="184"/>
    </location>
</feature>
<evidence type="ECO:0000256" key="5">
    <source>
        <dbReference type="ARBA" id="ARBA00022747"/>
    </source>
</evidence>
<dbReference type="InterPro" id="IPR001091">
    <property type="entry name" value="RM_Methyltransferase"/>
</dbReference>
<evidence type="ECO:0000256" key="1">
    <source>
        <dbReference type="ARBA" id="ARBA00010203"/>
    </source>
</evidence>
<dbReference type="InterPro" id="IPR003115">
    <property type="entry name" value="ParB_N"/>
</dbReference>
<evidence type="ECO:0000256" key="3">
    <source>
        <dbReference type="ARBA" id="ARBA00022679"/>
    </source>
</evidence>
<dbReference type="Pfam" id="PF01555">
    <property type="entry name" value="N6_N4_Mtase"/>
    <property type="match status" value="1"/>
</dbReference>
<keyword evidence="3" id="KW-0808">Transferase</keyword>
<feature type="domain" description="ParB-like N-terminal" evidence="10">
    <location>
        <begin position="8"/>
        <end position="92"/>
    </location>
</feature>
<dbReference type="PANTHER" id="PTHR33375">
    <property type="entry name" value="CHROMOSOME-PARTITIONING PROTEIN PARB-RELATED"/>
    <property type="match status" value="1"/>
</dbReference>
<evidence type="ECO:0000259" key="10">
    <source>
        <dbReference type="SMART" id="SM00470"/>
    </source>
</evidence>
<comment type="catalytic activity">
    <reaction evidence="7">
        <text>a 2'-deoxycytidine in DNA + S-adenosyl-L-methionine = an N(4)-methyl-2'-deoxycytidine in DNA + S-adenosyl-L-homocysteine + H(+)</text>
        <dbReference type="Rhea" id="RHEA:16857"/>
        <dbReference type="Rhea" id="RHEA-COMP:11369"/>
        <dbReference type="Rhea" id="RHEA-COMP:13674"/>
        <dbReference type="ChEBI" id="CHEBI:15378"/>
        <dbReference type="ChEBI" id="CHEBI:57856"/>
        <dbReference type="ChEBI" id="CHEBI:59789"/>
        <dbReference type="ChEBI" id="CHEBI:85452"/>
        <dbReference type="ChEBI" id="CHEBI:137933"/>
        <dbReference type="EC" id="2.1.1.113"/>
    </reaction>
</comment>
<dbReference type="Proteomes" id="UP001499959">
    <property type="component" value="Unassembled WGS sequence"/>
</dbReference>
<keyword evidence="6" id="KW-0238">DNA-binding</keyword>
<dbReference type="PIRSF" id="PIRSF036758">
    <property type="entry name" value="Aden_M_ParB"/>
    <property type="match status" value="1"/>
</dbReference>
<dbReference type="EC" id="2.1.1.-" evidence="8"/>
<dbReference type="InterPro" id="IPR015840">
    <property type="entry name" value="DNA_MeTrfase_ParB"/>
</dbReference>
<keyword evidence="12" id="KW-1185">Reference proteome</keyword>
<gene>
    <name evidence="11" type="ORF">GCM10023307_04140</name>
</gene>
<dbReference type="InterPro" id="IPR050336">
    <property type="entry name" value="Chromosome_partition/occlusion"/>
</dbReference>
<dbReference type="EMBL" id="BAABJE010000001">
    <property type="protein sequence ID" value="GAA4782713.1"/>
    <property type="molecule type" value="Genomic_DNA"/>
</dbReference>
<accession>A0ABP9ANA8</accession>
<evidence type="ECO:0000256" key="2">
    <source>
        <dbReference type="ARBA" id="ARBA00022603"/>
    </source>
</evidence>
<evidence type="ECO:0000256" key="8">
    <source>
        <dbReference type="RuleBase" id="RU362026"/>
    </source>
</evidence>
<evidence type="ECO:0000313" key="11">
    <source>
        <dbReference type="EMBL" id="GAA4782713.1"/>
    </source>
</evidence>
<keyword evidence="5" id="KW-0680">Restriction system</keyword>
<reference evidence="12" key="1">
    <citation type="journal article" date="2019" name="Int. J. Syst. Evol. Microbiol.">
        <title>The Global Catalogue of Microorganisms (GCM) 10K type strain sequencing project: providing services to taxonomists for standard genome sequencing and annotation.</title>
        <authorList>
            <consortium name="The Broad Institute Genomics Platform"/>
            <consortium name="The Broad Institute Genome Sequencing Center for Infectious Disease"/>
            <person name="Wu L."/>
            <person name="Ma J."/>
        </authorList>
    </citation>
    <scope>NUCLEOTIDE SEQUENCE [LARGE SCALE GENOMIC DNA]</scope>
    <source>
        <strain evidence="12">JCM 18204</strain>
    </source>
</reference>
<sequence length="492" mass="53370">MPHALTVETRRVEALIPYAKNPRTHSDAQIAQIAASIVEFGWTSPILVDGDNGVIAGHGRLLAARRLGMTDVPVIELAHLDAAQKRALIINDNRIALNAGWDDALLVLELADLSDAGFDLDLTGFSASEIERLLDLVEDGDAVGGDTEHALRTAEAANDEGADADAPEDSDEDGDEDHDPVPTMAPVSRAGDVWIIGPHRLICGDAADPAVVAALMRGETAHLCITSPPYARQRDYASSIGDWDALMRGVFAAADDALRDDAQLLVNLGLVHDDNEVQPYWDGWVAWMRESGWRRFGWYVWDQGPGLPGDWRGRLAPSFEFVFHFNRSNRKPNKTVPCKFAGQDIHLRADGSSTALRGRDGGALAWSHEHQPTQAMRIPDSVIRVMRHKGKLGRGIDHPAVFPVALPTFVIEAYTDASEIVYEPFGGSGSTLIACERTGRVCRAVEIAGEYVDVAIERIRQQLPGLPITLEATGQPFDVVAAERRGSGQVAA</sequence>
<keyword evidence="4" id="KW-0949">S-adenosyl-L-methionine</keyword>
<dbReference type="InterPro" id="IPR017985">
    <property type="entry name" value="MeTrfase_CN4_CS"/>
</dbReference>
<dbReference type="PANTHER" id="PTHR33375:SF1">
    <property type="entry name" value="CHROMOSOME-PARTITIONING PROTEIN PARB-RELATED"/>
    <property type="match status" value="1"/>
</dbReference>
<dbReference type="Gene3D" id="3.90.1530.10">
    <property type="entry name" value="Conserved hypothetical protein from pyrococcus furiosus pfu- 392566-001, ParB domain"/>
    <property type="match status" value="1"/>
</dbReference>
<evidence type="ECO:0000256" key="7">
    <source>
        <dbReference type="ARBA" id="ARBA00049120"/>
    </source>
</evidence>